<dbReference type="Proteomes" id="UP000604046">
    <property type="component" value="Unassembled WGS sequence"/>
</dbReference>
<dbReference type="InterPro" id="IPR002110">
    <property type="entry name" value="Ankyrin_rpt"/>
</dbReference>
<accession>A0A812NNS0</accession>
<evidence type="ECO:0000256" key="2">
    <source>
        <dbReference type="SAM" id="MobiDB-lite"/>
    </source>
</evidence>
<feature type="region of interest" description="Disordered" evidence="2">
    <location>
        <begin position="269"/>
        <end position="296"/>
    </location>
</feature>
<feature type="compositionally biased region" description="Basic and acidic residues" evidence="2">
    <location>
        <begin position="144"/>
        <end position="207"/>
    </location>
</feature>
<dbReference type="SUPFAM" id="SSF48403">
    <property type="entry name" value="Ankyrin repeat"/>
    <property type="match status" value="1"/>
</dbReference>
<dbReference type="Gene3D" id="1.25.40.20">
    <property type="entry name" value="Ankyrin repeat-containing domain"/>
    <property type="match status" value="1"/>
</dbReference>
<feature type="compositionally biased region" description="Low complexity" evidence="2">
    <location>
        <begin position="133"/>
        <end position="143"/>
    </location>
</feature>
<evidence type="ECO:0000256" key="1">
    <source>
        <dbReference type="PROSITE-ProRule" id="PRU00023"/>
    </source>
</evidence>
<dbReference type="AlphaFoldDB" id="A0A812NNS0"/>
<protein>
    <submittedName>
        <fullName evidence="3">Uncharacterized protein</fullName>
    </submittedName>
</protein>
<reference evidence="3" key="1">
    <citation type="submission" date="2021-02" db="EMBL/GenBank/DDBJ databases">
        <authorList>
            <person name="Dougan E. K."/>
            <person name="Rhodes N."/>
            <person name="Thang M."/>
            <person name="Chan C."/>
        </authorList>
    </citation>
    <scope>NUCLEOTIDE SEQUENCE</scope>
</reference>
<proteinExistence type="predicted"/>
<dbReference type="InterPro" id="IPR036770">
    <property type="entry name" value="Ankyrin_rpt-contain_sf"/>
</dbReference>
<gene>
    <name evidence="3" type="ORF">SNAT2548_LOCUS16574</name>
</gene>
<comment type="caution">
    <text evidence="3">The sequence shown here is derived from an EMBL/GenBank/DDBJ whole genome shotgun (WGS) entry which is preliminary data.</text>
</comment>
<keyword evidence="4" id="KW-1185">Reference proteome</keyword>
<evidence type="ECO:0000313" key="4">
    <source>
        <dbReference type="Proteomes" id="UP000604046"/>
    </source>
</evidence>
<evidence type="ECO:0000313" key="3">
    <source>
        <dbReference type="EMBL" id="CAE7315920.1"/>
    </source>
</evidence>
<name>A0A812NNS0_9DINO</name>
<feature type="compositionally biased region" description="Acidic residues" evidence="2">
    <location>
        <begin position="119"/>
        <end position="132"/>
    </location>
</feature>
<dbReference type="PROSITE" id="PS50088">
    <property type="entry name" value="ANK_REPEAT"/>
    <property type="match status" value="1"/>
</dbReference>
<organism evidence="3 4">
    <name type="scientific">Symbiodinium natans</name>
    <dbReference type="NCBI Taxonomy" id="878477"/>
    <lineage>
        <taxon>Eukaryota</taxon>
        <taxon>Sar</taxon>
        <taxon>Alveolata</taxon>
        <taxon>Dinophyceae</taxon>
        <taxon>Suessiales</taxon>
        <taxon>Symbiodiniaceae</taxon>
        <taxon>Symbiodinium</taxon>
    </lineage>
</organism>
<feature type="region of interest" description="Disordered" evidence="2">
    <location>
        <begin position="94"/>
        <end position="207"/>
    </location>
</feature>
<dbReference type="OrthoDB" id="341259at2759"/>
<keyword evidence="1" id="KW-0040">ANK repeat</keyword>
<feature type="repeat" description="ANK" evidence="1">
    <location>
        <begin position="243"/>
        <end position="275"/>
    </location>
</feature>
<sequence>MLDCRSCVPFDRASDTVRVRLNSEAVERWDAGDGRFVELYEGDRLVVGAKTRAEADELVQLWQERKKQTSEGSEALAEVPVTGIDGSLPLPGIHAAVPDLGTEDTEEPLPPLPAPPVQEEAEEEAAEEEEIPSEALPSQLQEQRQAEEIAAEKAREEQRRVEELAAEKAREEQRQAEARAAEKAREAELRQKEQKEEEERARRQAREKERQQRVEEFLQAHGFVALGHAKRVQDACGLPFMARTVYPIHVAAELADAGMVEMMIQEGADPTQRTSNGKTASELARKRNKGGSHDAVLRALSSKAAFRGGA</sequence>
<dbReference type="EMBL" id="CAJNDS010002084">
    <property type="protein sequence ID" value="CAE7315920.1"/>
    <property type="molecule type" value="Genomic_DNA"/>
</dbReference>